<protein>
    <submittedName>
        <fullName evidence="7">UPF0104 family protein</fullName>
    </submittedName>
</protein>
<dbReference type="NCBIfam" id="TIGR00374">
    <property type="entry name" value="flippase-like domain"/>
    <property type="match status" value="1"/>
</dbReference>
<proteinExistence type="predicted"/>
<evidence type="ECO:0000256" key="1">
    <source>
        <dbReference type="ARBA" id="ARBA00004651"/>
    </source>
</evidence>
<comment type="subcellular location">
    <subcellularLocation>
        <location evidence="1">Cell membrane</location>
        <topology evidence="1">Multi-pass membrane protein</topology>
    </subcellularLocation>
</comment>
<organism evidence="7 8">
    <name type="scientific">Chryseobacterium daecheongense</name>
    <dbReference type="NCBI Taxonomy" id="192389"/>
    <lineage>
        <taxon>Bacteria</taxon>
        <taxon>Pseudomonadati</taxon>
        <taxon>Bacteroidota</taxon>
        <taxon>Flavobacteriia</taxon>
        <taxon>Flavobacteriales</taxon>
        <taxon>Weeksellaceae</taxon>
        <taxon>Chryseobacterium group</taxon>
        <taxon>Chryseobacterium</taxon>
    </lineage>
</organism>
<keyword evidence="4 6" id="KW-1133">Transmembrane helix</keyword>
<accession>A0A3N0W6C4</accession>
<feature type="transmembrane region" description="Helical" evidence="6">
    <location>
        <begin position="193"/>
        <end position="216"/>
    </location>
</feature>
<reference evidence="7 8" key="1">
    <citation type="submission" date="2018-11" db="EMBL/GenBank/DDBJ databases">
        <title>Proposal to divide the Flavobacteriaceae and reorganize its genera based on Amino Acid Identity values calculated from whole genome sequences.</title>
        <authorList>
            <person name="Nicholson A.C."/>
            <person name="Gulvik C.A."/>
            <person name="Whitney A.M."/>
            <person name="Humrighouse B.W."/>
            <person name="Bell M."/>
            <person name="Holmes B."/>
            <person name="Steigerwalt A."/>
            <person name="Villarma A."/>
            <person name="Sheth M."/>
            <person name="Batra D."/>
            <person name="Pryor J."/>
            <person name="Bernardet J.-F."/>
            <person name="Hugo C."/>
            <person name="Kampfer P."/>
            <person name="Newman J."/>
            <person name="Mcquiston J.R."/>
        </authorList>
    </citation>
    <scope>NUCLEOTIDE SEQUENCE [LARGE SCALE GENOMIC DNA]</scope>
    <source>
        <strain evidence="7 8">DSM 15235</strain>
    </source>
</reference>
<dbReference type="PANTHER" id="PTHR40277:SF1">
    <property type="entry name" value="BLL5419 PROTEIN"/>
    <property type="match status" value="1"/>
</dbReference>
<evidence type="ECO:0000256" key="3">
    <source>
        <dbReference type="ARBA" id="ARBA00022692"/>
    </source>
</evidence>
<dbReference type="OrthoDB" id="1123508at2"/>
<evidence type="ECO:0000313" key="8">
    <source>
        <dbReference type="Proteomes" id="UP000269375"/>
    </source>
</evidence>
<sequence>MPEKTSVQYQKNFYFLKKFKKIAVTSLKIGISLLLLYFVFRKVPFSDVWELIKTSKYYFLIIALITFIASQIISSERLLLYFHSNKFLIHKMDNLKLYLIGMFYNFFIPGGIGGDAYKVYVLNKQFGWSARKLTKSVFCDRLSGLLAIIVLIEILALPLLSGYYKLLIIPAVVVTIAVARLFFMRFFPEFKRIFYKTLLYSLGVQVCQLLSIYFILQSFTQVEDLWIYFIVFLISAVLSVISFSGIGVREWLFMKAAQYFTFNADISVSTAMLFSFITAMVALVGICFQLKKFTVRLQ</sequence>
<keyword evidence="2" id="KW-1003">Cell membrane</keyword>
<dbReference type="PANTHER" id="PTHR40277">
    <property type="entry name" value="BLL5419 PROTEIN"/>
    <property type="match status" value="1"/>
</dbReference>
<feature type="transmembrane region" description="Helical" evidence="6">
    <location>
        <begin position="95"/>
        <end position="112"/>
    </location>
</feature>
<keyword evidence="5 6" id="KW-0472">Membrane</keyword>
<dbReference type="EMBL" id="RJTX01000001">
    <property type="protein sequence ID" value="ROI00616.1"/>
    <property type="molecule type" value="Genomic_DNA"/>
</dbReference>
<dbReference type="InterPro" id="IPR022791">
    <property type="entry name" value="L-PG_synthase/AglD"/>
</dbReference>
<feature type="transmembrane region" description="Helical" evidence="6">
    <location>
        <begin position="266"/>
        <end position="288"/>
    </location>
</feature>
<dbReference type="Proteomes" id="UP000269375">
    <property type="component" value="Unassembled WGS sequence"/>
</dbReference>
<feature type="transmembrane region" description="Helical" evidence="6">
    <location>
        <begin position="21"/>
        <end position="40"/>
    </location>
</feature>
<comment type="caution">
    <text evidence="7">The sequence shown here is derived from an EMBL/GenBank/DDBJ whole genome shotgun (WGS) entry which is preliminary data.</text>
</comment>
<keyword evidence="3 6" id="KW-0812">Transmembrane</keyword>
<evidence type="ECO:0000256" key="6">
    <source>
        <dbReference type="SAM" id="Phobius"/>
    </source>
</evidence>
<feature type="transmembrane region" description="Helical" evidence="6">
    <location>
        <begin position="225"/>
        <end position="246"/>
    </location>
</feature>
<gene>
    <name evidence="7" type="ORF">EGI05_06970</name>
</gene>
<evidence type="ECO:0000313" key="7">
    <source>
        <dbReference type="EMBL" id="ROI00616.1"/>
    </source>
</evidence>
<dbReference type="GO" id="GO:0005886">
    <property type="term" value="C:plasma membrane"/>
    <property type="evidence" value="ECO:0007669"/>
    <property type="project" value="UniProtKB-SubCell"/>
</dbReference>
<feature type="transmembrane region" description="Helical" evidence="6">
    <location>
        <begin position="142"/>
        <end position="160"/>
    </location>
</feature>
<dbReference type="AlphaFoldDB" id="A0A3N0W6C4"/>
<evidence type="ECO:0000256" key="4">
    <source>
        <dbReference type="ARBA" id="ARBA00022989"/>
    </source>
</evidence>
<dbReference type="Pfam" id="PF03706">
    <property type="entry name" value="LPG_synthase_TM"/>
    <property type="match status" value="1"/>
</dbReference>
<feature type="transmembrane region" description="Helical" evidence="6">
    <location>
        <begin position="167"/>
        <end position="187"/>
    </location>
</feature>
<name>A0A3N0W6C4_9FLAO</name>
<evidence type="ECO:0000256" key="5">
    <source>
        <dbReference type="ARBA" id="ARBA00023136"/>
    </source>
</evidence>
<feature type="transmembrane region" description="Helical" evidence="6">
    <location>
        <begin position="55"/>
        <end position="74"/>
    </location>
</feature>
<evidence type="ECO:0000256" key="2">
    <source>
        <dbReference type="ARBA" id="ARBA00022475"/>
    </source>
</evidence>